<sequence>MMKIALECKDIILEKTLMLFLKDFLVLKKECDFLVCDEKLDINKPQFLINKYSQHLSLPFSKDELLSSLQKFDESLKELALKLAEEKKKILEDRIEKIADEFRKAYQQDIDNAISKLKQTLINAINEKI</sequence>
<feature type="coiled-coil region" evidence="1">
    <location>
        <begin position="69"/>
        <end position="108"/>
    </location>
</feature>
<organism evidence="2 3">
    <name type="scientific">Campylobacter avium LMG 24591</name>
    <dbReference type="NCBI Taxonomy" id="522484"/>
    <lineage>
        <taxon>Bacteria</taxon>
        <taxon>Pseudomonadati</taxon>
        <taxon>Campylobacterota</taxon>
        <taxon>Epsilonproteobacteria</taxon>
        <taxon>Campylobacterales</taxon>
        <taxon>Campylobacteraceae</taxon>
        <taxon>Campylobacter</taxon>
    </lineage>
</organism>
<keyword evidence="3" id="KW-1185">Reference proteome</keyword>
<gene>
    <name evidence="2" type="ORF">CAV_0187</name>
</gene>
<proteinExistence type="predicted"/>
<reference evidence="2 3" key="1">
    <citation type="submission" date="2017-07" db="EMBL/GenBank/DDBJ databases">
        <title>Analysis of two Campylobacter avium genomes and identification of a novel hippuricase gene.</title>
        <authorList>
            <person name="Miller W.G."/>
            <person name="Chapman M.H."/>
            <person name="Yee E."/>
            <person name="Revez J."/>
            <person name="Bono J.L."/>
            <person name="Rossi M."/>
        </authorList>
    </citation>
    <scope>NUCLEOTIDE SEQUENCE [LARGE SCALE GENOMIC DNA]</scope>
    <source>
        <strain evidence="2 3">LMG 24591</strain>
    </source>
</reference>
<dbReference type="EMBL" id="CP022347">
    <property type="protein sequence ID" value="ASQ29859.1"/>
    <property type="molecule type" value="Genomic_DNA"/>
</dbReference>
<accession>A0A222MVC3</accession>
<dbReference type="AlphaFoldDB" id="A0A222MVC3"/>
<protein>
    <submittedName>
        <fullName evidence="2">Uncharacterized protein</fullName>
    </submittedName>
</protein>
<evidence type="ECO:0000313" key="2">
    <source>
        <dbReference type="EMBL" id="ASQ29859.1"/>
    </source>
</evidence>
<evidence type="ECO:0000256" key="1">
    <source>
        <dbReference type="SAM" id="Coils"/>
    </source>
</evidence>
<dbReference type="KEGG" id="cavi:CAV_0187"/>
<name>A0A222MVC3_9BACT</name>
<evidence type="ECO:0000313" key="3">
    <source>
        <dbReference type="Proteomes" id="UP000201169"/>
    </source>
</evidence>
<keyword evidence="1" id="KW-0175">Coiled coil</keyword>
<dbReference type="Proteomes" id="UP000201169">
    <property type="component" value="Chromosome"/>
</dbReference>